<reference evidence="2 3" key="1">
    <citation type="submission" date="2016-10" db="EMBL/GenBank/DDBJ databases">
        <authorList>
            <person name="de Groot N.N."/>
        </authorList>
    </citation>
    <scope>NUCLEOTIDE SEQUENCE [LARGE SCALE GENOMIC DNA]</scope>
    <source>
        <strain evidence="2 3">D31d</strain>
    </source>
</reference>
<evidence type="ECO:0000313" key="2">
    <source>
        <dbReference type="EMBL" id="SEA37894.1"/>
    </source>
</evidence>
<gene>
    <name evidence="2" type="ORF">SAMN05216462_1315</name>
</gene>
<sequence>MTSDHILISFPPINFERALTYLKNMSGPLSSLIDDFSNLSEEQMASYNYPPYVSKMKTDYLNDKFGKDSAGFKSFNSAILAINLLKACAKLNLAIYTLRDKYKAMELQSNRGYVGVSYYSTPAWYNSTDEDVLRIKNSAIAVRDQLHGYSKKYTVDGFEENFINTIKYSVYSICDKFFVDTKTVTEKATEAGANVVSTIMAIVIFCSLFWLVAKCATSL</sequence>
<keyword evidence="1" id="KW-0472">Membrane</keyword>
<name>A0A1H4AQC4_XYLRU</name>
<keyword evidence="1" id="KW-1133">Transmembrane helix</keyword>
<keyword evidence="1" id="KW-0812">Transmembrane</keyword>
<protein>
    <submittedName>
        <fullName evidence="2">Uncharacterized protein</fullName>
    </submittedName>
</protein>
<organism evidence="2 3">
    <name type="scientific">Xylanibacter ruminicola</name>
    <name type="common">Prevotella ruminicola</name>
    <dbReference type="NCBI Taxonomy" id="839"/>
    <lineage>
        <taxon>Bacteria</taxon>
        <taxon>Pseudomonadati</taxon>
        <taxon>Bacteroidota</taxon>
        <taxon>Bacteroidia</taxon>
        <taxon>Bacteroidales</taxon>
        <taxon>Prevotellaceae</taxon>
        <taxon>Xylanibacter</taxon>
    </lineage>
</organism>
<dbReference type="Proteomes" id="UP000182257">
    <property type="component" value="Unassembled WGS sequence"/>
</dbReference>
<evidence type="ECO:0000256" key="1">
    <source>
        <dbReference type="SAM" id="Phobius"/>
    </source>
</evidence>
<dbReference type="EMBL" id="FNRF01000002">
    <property type="protein sequence ID" value="SEA37894.1"/>
    <property type="molecule type" value="Genomic_DNA"/>
</dbReference>
<feature type="transmembrane region" description="Helical" evidence="1">
    <location>
        <begin position="191"/>
        <end position="213"/>
    </location>
</feature>
<accession>A0A1H4AQC4</accession>
<dbReference type="AlphaFoldDB" id="A0A1H4AQC4"/>
<evidence type="ECO:0000313" key="3">
    <source>
        <dbReference type="Proteomes" id="UP000182257"/>
    </source>
</evidence>
<proteinExistence type="predicted"/>